<reference evidence="5" key="1">
    <citation type="submission" date="2022-12" db="EMBL/GenBank/DDBJ databases">
        <title>Draft genome assemblies for two species of Escallonia (Escalloniales).</title>
        <authorList>
            <person name="Chanderbali A."/>
            <person name="Dervinis C."/>
            <person name="Anghel I."/>
            <person name="Soltis D."/>
            <person name="Soltis P."/>
            <person name="Zapata F."/>
        </authorList>
    </citation>
    <scope>NUCLEOTIDE SEQUENCE</scope>
    <source>
        <strain evidence="5">UCBG92.1500</strain>
        <tissue evidence="5">Leaf</tissue>
    </source>
</reference>
<keyword evidence="3" id="KW-0328">Glycosyltransferase</keyword>
<protein>
    <recommendedName>
        <fullName evidence="4">Glycosyltransferase</fullName>
        <ecNumber evidence="4">2.4.1.-</ecNumber>
    </recommendedName>
</protein>
<dbReference type="SUPFAM" id="SSF53756">
    <property type="entry name" value="UDP-Glycosyltransferase/glycogen phosphorylase"/>
    <property type="match status" value="1"/>
</dbReference>
<dbReference type="PROSITE" id="PS00375">
    <property type="entry name" value="UDPGT"/>
    <property type="match status" value="1"/>
</dbReference>
<dbReference type="PANTHER" id="PTHR48047">
    <property type="entry name" value="GLYCOSYLTRANSFERASE"/>
    <property type="match status" value="1"/>
</dbReference>
<name>A0AA88RQ86_9ASTE</name>
<gene>
    <name evidence="5" type="ORF">RJ640_024347</name>
</gene>
<dbReference type="AlphaFoldDB" id="A0AA88RQ86"/>
<organism evidence="5 6">
    <name type="scientific">Escallonia rubra</name>
    <dbReference type="NCBI Taxonomy" id="112253"/>
    <lineage>
        <taxon>Eukaryota</taxon>
        <taxon>Viridiplantae</taxon>
        <taxon>Streptophyta</taxon>
        <taxon>Embryophyta</taxon>
        <taxon>Tracheophyta</taxon>
        <taxon>Spermatophyta</taxon>
        <taxon>Magnoliopsida</taxon>
        <taxon>eudicotyledons</taxon>
        <taxon>Gunneridae</taxon>
        <taxon>Pentapetalae</taxon>
        <taxon>asterids</taxon>
        <taxon>campanulids</taxon>
        <taxon>Escalloniales</taxon>
        <taxon>Escalloniaceae</taxon>
        <taxon>Escallonia</taxon>
    </lineage>
</organism>
<comment type="caution">
    <text evidence="5">The sequence shown here is derived from an EMBL/GenBank/DDBJ whole genome shotgun (WGS) entry which is preliminary data.</text>
</comment>
<dbReference type="Proteomes" id="UP001187471">
    <property type="component" value="Unassembled WGS sequence"/>
</dbReference>
<keyword evidence="2 3" id="KW-0808">Transferase</keyword>
<dbReference type="EC" id="2.4.1.-" evidence="4"/>
<evidence type="ECO:0000313" key="6">
    <source>
        <dbReference type="Proteomes" id="UP001187471"/>
    </source>
</evidence>
<evidence type="ECO:0000256" key="1">
    <source>
        <dbReference type="ARBA" id="ARBA00009995"/>
    </source>
</evidence>
<dbReference type="PANTHER" id="PTHR48047:SF51">
    <property type="entry name" value="GLYCOSYLTRANSFERASE"/>
    <property type="match status" value="1"/>
</dbReference>
<evidence type="ECO:0000256" key="2">
    <source>
        <dbReference type="ARBA" id="ARBA00022679"/>
    </source>
</evidence>
<evidence type="ECO:0000256" key="3">
    <source>
        <dbReference type="RuleBase" id="RU003718"/>
    </source>
</evidence>
<dbReference type="InterPro" id="IPR035595">
    <property type="entry name" value="UDP_glycos_trans_CS"/>
</dbReference>
<dbReference type="Pfam" id="PF00201">
    <property type="entry name" value="UDPGT"/>
    <property type="match status" value="1"/>
</dbReference>
<evidence type="ECO:0000256" key="4">
    <source>
        <dbReference type="RuleBase" id="RU362057"/>
    </source>
</evidence>
<evidence type="ECO:0000313" key="5">
    <source>
        <dbReference type="EMBL" id="KAK2994083.1"/>
    </source>
</evidence>
<keyword evidence="6" id="KW-1185">Reference proteome</keyword>
<dbReference type="FunFam" id="3.40.50.2000:FF:000107">
    <property type="entry name" value="Glycosyltransferase"/>
    <property type="match status" value="1"/>
</dbReference>
<accession>A0AA88RQ86</accession>
<sequence length="508" mass="56754">MAPVPALPSPHIVLFPFMSKGHTIPVLHLSRLLLHRGATVTFFTTPANRPFISNYLSDTDISIIDLPYPENVDGIPPGIESTDKLPSMSLFVPFAAATKLMQPHFEEALKTLPHVAFMITDGFLGWTLDSATKFNIPRLVYYGMNNFAMAVSRDVSESQLIQKTESDTESFAVPHFPWIKLTRNDFSPPFTDREPSGPDFEWNMQAVIATMKSHGLVVNSFYELEPLYLDYWNRECQPKAWCVGPLCLSDPVRPPIKPTPKWMEWLDQKLAQGSSVLYVAFGSQAEISEEQFEDIKIGLEKSGVNFLWVVRMKEPDEAFEERVKDRGIVVREWVDQRGILEHEAVKGFLSHCGWNSVTESICAKVPILAWPFMAEQPLNARMVVEEKKVGLRVETCDGTVRGFVKWEGLEKTVRELMEGEMGKVVRKRVDEVGEMAVKAVEEVEGCAVDDCHGGGSDGAVAEVACLAMAAAVDCDGVKWAGAKAAVCRSVAELVMKTHDDRFVDENLR</sequence>
<dbReference type="Gene3D" id="3.40.50.2000">
    <property type="entry name" value="Glycogen Phosphorylase B"/>
    <property type="match status" value="2"/>
</dbReference>
<comment type="similarity">
    <text evidence="1 3">Belongs to the UDP-glycosyltransferase family.</text>
</comment>
<dbReference type="InterPro" id="IPR002213">
    <property type="entry name" value="UDP_glucos_trans"/>
</dbReference>
<proteinExistence type="inferred from homology"/>
<dbReference type="GO" id="GO:0035251">
    <property type="term" value="F:UDP-glucosyltransferase activity"/>
    <property type="evidence" value="ECO:0007669"/>
    <property type="project" value="TreeGrafter"/>
</dbReference>
<dbReference type="EMBL" id="JAVXUO010000243">
    <property type="protein sequence ID" value="KAK2994083.1"/>
    <property type="molecule type" value="Genomic_DNA"/>
</dbReference>
<dbReference type="CDD" id="cd03784">
    <property type="entry name" value="GT1_Gtf-like"/>
    <property type="match status" value="1"/>
</dbReference>